<evidence type="ECO:0000256" key="1">
    <source>
        <dbReference type="SAM" id="Coils"/>
    </source>
</evidence>
<dbReference type="EMBL" id="JBAHYK010000812">
    <property type="protein sequence ID" value="KAL0571158.1"/>
    <property type="molecule type" value="Genomic_DNA"/>
</dbReference>
<reference evidence="2 3" key="1">
    <citation type="submission" date="2024-02" db="EMBL/GenBank/DDBJ databases">
        <title>A draft genome for the cacao thread blight pathogen Marasmius crinis-equi.</title>
        <authorList>
            <person name="Cohen S.P."/>
            <person name="Baruah I.K."/>
            <person name="Amoako-Attah I."/>
            <person name="Bukari Y."/>
            <person name="Meinhardt L.W."/>
            <person name="Bailey B.A."/>
        </authorList>
    </citation>
    <scope>NUCLEOTIDE SEQUENCE [LARGE SCALE GENOMIC DNA]</scope>
    <source>
        <strain evidence="2 3">GH-76</strain>
    </source>
</reference>
<sequence>MKIATKSKEVDTMVRQAVDDLKKHEWQDEEPLEGMMPVFLEVKELRRELAKVKEELADAKAQLEAAASAGVSKAEQSVERLESEIKMMRDRKEIDDHQLRNAMASGAKLAITSMHKVVPFLLSTTDDLTSSFNTLFEVANGLPSEGRNAMLGQLKPFKESALRVHQLIQSVHNVLHSECDAAHLTRAQAYFLAMGPREMSKTPVDMEACSNNESVWRFKSSAGFQFIPSLDVDLRRICLQRAIDELGNEGFLDGAVWTLGMDEKEIESVKRRSAAGDEASGVVC</sequence>
<name>A0ABR3F7T0_9AGAR</name>
<feature type="coiled-coil region" evidence="1">
    <location>
        <begin position="42"/>
        <end position="91"/>
    </location>
</feature>
<evidence type="ECO:0000313" key="3">
    <source>
        <dbReference type="Proteomes" id="UP001465976"/>
    </source>
</evidence>
<dbReference type="Proteomes" id="UP001465976">
    <property type="component" value="Unassembled WGS sequence"/>
</dbReference>
<comment type="caution">
    <text evidence="2">The sequence shown here is derived from an EMBL/GenBank/DDBJ whole genome shotgun (WGS) entry which is preliminary data.</text>
</comment>
<proteinExistence type="predicted"/>
<keyword evidence="3" id="KW-1185">Reference proteome</keyword>
<gene>
    <name evidence="2" type="ORF">V5O48_010797</name>
</gene>
<keyword evidence="1" id="KW-0175">Coiled coil</keyword>
<evidence type="ECO:0000313" key="2">
    <source>
        <dbReference type="EMBL" id="KAL0571158.1"/>
    </source>
</evidence>
<organism evidence="2 3">
    <name type="scientific">Marasmius crinis-equi</name>
    <dbReference type="NCBI Taxonomy" id="585013"/>
    <lineage>
        <taxon>Eukaryota</taxon>
        <taxon>Fungi</taxon>
        <taxon>Dikarya</taxon>
        <taxon>Basidiomycota</taxon>
        <taxon>Agaricomycotina</taxon>
        <taxon>Agaricomycetes</taxon>
        <taxon>Agaricomycetidae</taxon>
        <taxon>Agaricales</taxon>
        <taxon>Marasmiineae</taxon>
        <taxon>Marasmiaceae</taxon>
        <taxon>Marasmius</taxon>
    </lineage>
</organism>
<protein>
    <submittedName>
        <fullName evidence="2">Uncharacterized protein</fullName>
    </submittedName>
</protein>
<accession>A0ABR3F7T0</accession>